<reference evidence="10 11" key="1">
    <citation type="journal article" date="2017" name="G3 (Bethesda)">
        <title>The Physical Genome Mapping of Anopheles albimanus Corrected Scaffold Misassemblies and Identified Interarm Rearrangements in Genus Anopheles.</title>
        <authorList>
            <person name="Artemov G.N."/>
            <person name="Peery A.N."/>
            <person name="Jiang X."/>
            <person name="Tu Z."/>
            <person name="Stegniy V.N."/>
            <person name="Sharakhova M.V."/>
            <person name="Sharakhov I.V."/>
        </authorList>
    </citation>
    <scope>NUCLEOTIDE SEQUENCE [LARGE SCALE GENOMIC DNA]</scope>
    <source>
        <strain evidence="10 11">ALBI9_A</strain>
    </source>
</reference>
<keyword evidence="9" id="KW-0732">Signal</keyword>
<comment type="subcellular location">
    <subcellularLocation>
        <location evidence="1">Cell membrane</location>
        <topology evidence="1">Multi-pass membrane protein</topology>
    </subcellularLocation>
</comment>
<evidence type="ECO:0000256" key="2">
    <source>
        <dbReference type="ARBA" id="ARBA00022475"/>
    </source>
</evidence>
<keyword evidence="7" id="KW-0325">Glycoprotein</keyword>
<dbReference type="PANTHER" id="PTHR42643:SF41">
    <property type="entry name" value="IONOTROPIC RECEPTOR 20A-RELATED"/>
    <property type="match status" value="1"/>
</dbReference>
<keyword evidence="3 8" id="KW-0812">Transmembrane</keyword>
<feature type="chain" id="PRO_5036500142" description="Ionotropic glutamate receptor L-glutamate and glycine-binding domain-containing protein" evidence="9">
    <location>
        <begin position="16"/>
        <end position="546"/>
    </location>
</feature>
<organism evidence="10 11">
    <name type="scientific">Anopheles albimanus</name>
    <name type="common">New world malaria mosquito</name>
    <dbReference type="NCBI Taxonomy" id="7167"/>
    <lineage>
        <taxon>Eukaryota</taxon>
        <taxon>Metazoa</taxon>
        <taxon>Ecdysozoa</taxon>
        <taxon>Arthropoda</taxon>
        <taxon>Hexapoda</taxon>
        <taxon>Insecta</taxon>
        <taxon>Pterygota</taxon>
        <taxon>Neoptera</taxon>
        <taxon>Endopterygota</taxon>
        <taxon>Diptera</taxon>
        <taxon>Nematocera</taxon>
        <taxon>Culicoidea</taxon>
        <taxon>Culicidae</taxon>
        <taxon>Anophelinae</taxon>
        <taxon>Anopheles</taxon>
    </lineage>
</organism>
<evidence type="ECO:0008006" key="12">
    <source>
        <dbReference type="Google" id="ProtNLM"/>
    </source>
</evidence>
<evidence type="ECO:0000256" key="7">
    <source>
        <dbReference type="ARBA" id="ARBA00023180"/>
    </source>
</evidence>
<evidence type="ECO:0000256" key="9">
    <source>
        <dbReference type="SAM" id="SignalP"/>
    </source>
</evidence>
<dbReference type="SUPFAM" id="SSF53850">
    <property type="entry name" value="Periplasmic binding protein-like II"/>
    <property type="match status" value="1"/>
</dbReference>
<feature type="transmembrane region" description="Helical" evidence="8">
    <location>
        <begin position="516"/>
        <end position="539"/>
    </location>
</feature>
<evidence type="ECO:0000256" key="1">
    <source>
        <dbReference type="ARBA" id="ARBA00004651"/>
    </source>
</evidence>
<sequence length="546" mass="63649">MWLASLSATQKLLLSFLVRIVTELSRNQSSSATVGFINFNSNFDYVPPHVMQQVPWAAFYSANLYNNSTQPIHFNVPLVLYAFHLPQRQSIFHSIRSSIMTILKSFNLLGKTKKVIVVLDPHEVKPRERERLANAFLECGAVDVIYVMAVPEGLNIVRLDFKLREFTSLSSSDSAEQLFPERFSNLSGIPYRVAYTHNPPFTFRQSYQNQTVGIDRDFIDIIAKHQLTVAEYRNVPNSIVISQLYQDKTIDFATFRFTKYPQDKPFSELYFPNHYRYCLAVPKTYHPFFHEQMIWPYATDLWILVFGLSGFFLLYRSVLQMVLRQHFPSAFRVINTSLHLLRISLLFLLSEYYTAMLTANLAQSNVPTYPRTLEAFAKSNIPVLVTQAHSFPYFEDHAEVGARVLEFNSSRIYDPTWLSMVQLCELFRYTISQTTKALVKELHHWHYHLINEPIKSTVVTSPFRETSPLLQRFQFYITRLYEAGIWDHIVQQWTHNTRGTLRFDQNDSVLMLEHFIPVYIVGGYLYLIAVVVFLVEIVVHRVQMRA</sequence>
<feature type="signal peptide" evidence="9">
    <location>
        <begin position="1"/>
        <end position="15"/>
    </location>
</feature>
<evidence type="ECO:0000256" key="5">
    <source>
        <dbReference type="ARBA" id="ARBA00023136"/>
    </source>
</evidence>
<name>A0A8W7K7R7_ANOAL</name>
<dbReference type="InterPro" id="IPR052192">
    <property type="entry name" value="Insect_Ionotropic_Sensory_Rcpt"/>
</dbReference>
<keyword evidence="6" id="KW-0675">Receptor</keyword>
<keyword evidence="4 8" id="KW-1133">Transmembrane helix</keyword>
<evidence type="ECO:0000313" key="10">
    <source>
        <dbReference type="EnsemblMetazoa" id="AALB016148-PA"/>
    </source>
</evidence>
<dbReference type="AlphaFoldDB" id="A0A8W7K7R7"/>
<dbReference type="EnsemblMetazoa" id="AALB016148-RA">
    <property type="protein sequence ID" value="AALB016148-PA"/>
    <property type="gene ID" value="AALB016148"/>
</dbReference>
<dbReference type="GO" id="GO:0005886">
    <property type="term" value="C:plasma membrane"/>
    <property type="evidence" value="ECO:0007669"/>
    <property type="project" value="UniProtKB-SubCell"/>
</dbReference>
<reference evidence="10" key="2">
    <citation type="submission" date="2022-08" db="UniProtKB">
        <authorList>
            <consortium name="EnsemblMetazoa"/>
        </authorList>
    </citation>
    <scope>IDENTIFICATION</scope>
    <source>
        <strain evidence="10">STECLA/ALBI9_A</strain>
    </source>
</reference>
<accession>A0A8W7K7R7</accession>
<evidence type="ECO:0000256" key="3">
    <source>
        <dbReference type="ARBA" id="ARBA00022692"/>
    </source>
</evidence>
<dbReference type="PANTHER" id="PTHR42643">
    <property type="entry name" value="IONOTROPIC RECEPTOR 20A-RELATED"/>
    <property type="match status" value="1"/>
</dbReference>
<protein>
    <recommendedName>
        <fullName evidence="12">Ionotropic glutamate receptor L-glutamate and glycine-binding domain-containing protein</fullName>
    </recommendedName>
</protein>
<dbReference type="Proteomes" id="UP000069272">
    <property type="component" value="Chromosome 2L"/>
</dbReference>
<feature type="transmembrane region" description="Helical" evidence="8">
    <location>
        <begin position="301"/>
        <end position="319"/>
    </location>
</feature>
<evidence type="ECO:0000256" key="8">
    <source>
        <dbReference type="SAM" id="Phobius"/>
    </source>
</evidence>
<keyword evidence="5 8" id="KW-0472">Membrane</keyword>
<evidence type="ECO:0000256" key="4">
    <source>
        <dbReference type="ARBA" id="ARBA00022989"/>
    </source>
</evidence>
<keyword evidence="11" id="KW-1185">Reference proteome</keyword>
<evidence type="ECO:0000256" key="6">
    <source>
        <dbReference type="ARBA" id="ARBA00023170"/>
    </source>
</evidence>
<keyword evidence="2" id="KW-1003">Cell membrane</keyword>
<evidence type="ECO:0000313" key="11">
    <source>
        <dbReference type="Proteomes" id="UP000069272"/>
    </source>
</evidence>
<feature type="transmembrane region" description="Helical" evidence="8">
    <location>
        <begin position="340"/>
        <end position="362"/>
    </location>
</feature>
<proteinExistence type="predicted"/>